<proteinExistence type="predicted"/>
<keyword evidence="1" id="KW-0472">Membrane</keyword>
<name>A0ABU1VZ45_9GAMM</name>
<protein>
    <recommendedName>
        <fullName evidence="2">Zinc-ribbon domain-containing protein</fullName>
    </recommendedName>
</protein>
<evidence type="ECO:0000313" key="3">
    <source>
        <dbReference type="EMBL" id="MDR7120683.1"/>
    </source>
</evidence>
<keyword evidence="4" id="KW-1185">Reference proteome</keyword>
<dbReference type="Pfam" id="PF13240">
    <property type="entry name" value="Zn_Ribbon_1"/>
    <property type="match status" value="1"/>
</dbReference>
<feature type="domain" description="Zinc-ribbon" evidence="2">
    <location>
        <begin position="159"/>
        <end position="180"/>
    </location>
</feature>
<sequence length="181" mass="20222">MTEIDYTKYTLEELLDCQREIDREVHPERANEIDLLIRDRAKNKAVQRVSMADEQGNIASIKTGRMPSLGQGLSEVIGGTIFGLIWISATSKEDSPEYWSLIGYFIIVSSIIGGAYHIYNALAKNRFSTLDIVAPDKEPDPFNQLMGFEHQTKVGSARFCVSCGSSIKGEYKFCPKCGMEV</sequence>
<dbReference type="Proteomes" id="UP001257909">
    <property type="component" value="Unassembled WGS sequence"/>
</dbReference>
<comment type="caution">
    <text evidence="3">The sequence shown here is derived from an EMBL/GenBank/DDBJ whole genome shotgun (WGS) entry which is preliminary data.</text>
</comment>
<dbReference type="RefSeq" id="WP_310276473.1">
    <property type="nucleotide sequence ID" value="NZ_JAVDWR010000004.1"/>
</dbReference>
<feature type="transmembrane region" description="Helical" evidence="1">
    <location>
        <begin position="72"/>
        <end position="89"/>
    </location>
</feature>
<evidence type="ECO:0000256" key="1">
    <source>
        <dbReference type="SAM" id="Phobius"/>
    </source>
</evidence>
<dbReference type="InterPro" id="IPR026870">
    <property type="entry name" value="Zinc_ribbon_dom"/>
</dbReference>
<gene>
    <name evidence="3" type="ORF">J2W69_001621</name>
</gene>
<organism evidence="3 4">
    <name type="scientific">Rheinheimera soli</name>
    <dbReference type="NCBI Taxonomy" id="443616"/>
    <lineage>
        <taxon>Bacteria</taxon>
        <taxon>Pseudomonadati</taxon>
        <taxon>Pseudomonadota</taxon>
        <taxon>Gammaproteobacteria</taxon>
        <taxon>Chromatiales</taxon>
        <taxon>Chromatiaceae</taxon>
        <taxon>Rheinheimera</taxon>
    </lineage>
</organism>
<dbReference type="EMBL" id="JAVDWR010000004">
    <property type="protein sequence ID" value="MDR7120683.1"/>
    <property type="molecule type" value="Genomic_DNA"/>
</dbReference>
<accession>A0ABU1VZ45</accession>
<keyword evidence="1" id="KW-0812">Transmembrane</keyword>
<feature type="transmembrane region" description="Helical" evidence="1">
    <location>
        <begin position="101"/>
        <end position="119"/>
    </location>
</feature>
<keyword evidence="1" id="KW-1133">Transmembrane helix</keyword>
<evidence type="ECO:0000259" key="2">
    <source>
        <dbReference type="Pfam" id="PF13240"/>
    </source>
</evidence>
<evidence type="ECO:0000313" key="4">
    <source>
        <dbReference type="Proteomes" id="UP001257909"/>
    </source>
</evidence>
<reference evidence="3 4" key="1">
    <citation type="submission" date="2023-07" db="EMBL/GenBank/DDBJ databases">
        <title>Sorghum-associated microbial communities from plants grown in Nebraska, USA.</title>
        <authorList>
            <person name="Schachtman D."/>
        </authorList>
    </citation>
    <scope>NUCLEOTIDE SEQUENCE [LARGE SCALE GENOMIC DNA]</scope>
    <source>
        <strain evidence="3 4">4138</strain>
    </source>
</reference>